<evidence type="ECO:0000313" key="3">
    <source>
        <dbReference type="EMBL" id="ECT3926556.1"/>
    </source>
</evidence>
<accession>A0A4Z9PPH4</accession>
<feature type="coiled-coil region" evidence="1">
    <location>
        <begin position="80"/>
        <end position="163"/>
    </location>
</feature>
<evidence type="ECO:0000313" key="7">
    <source>
        <dbReference type="Proteomes" id="UP000319232"/>
    </source>
</evidence>
<organism evidence="6 7">
    <name type="scientific">Salmonella anatum</name>
    <dbReference type="NCBI Taxonomy" id="58712"/>
    <lineage>
        <taxon>Bacteria</taxon>
        <taxon>Pseudomonadati</taxon>
        <taxon>Pseudomonadota</taxon>
        <taxon>Gammaproteobacteria</taxon>
        <taxon>Enterobacterales</taxon>
        <taxon>Enterobacteriaceae</taxon>
        <taxon>Salmonella</taxon>
    </lineage>
</organism>
<evidence type="ECO:0000256" key="1">
    <source>
        <dbReference type="SAM" id="Coils"/>
    </source>
</evidence>
<dbReference type="Proteomes" id="UP000319232">
    <property type="component" value="Unassembled WGS sequence"/>
</dbReference>
<dbReference type="AlphaFoldDB" id="A0A4Z9PPH4"/>
<dbReference type="EMBL" id="AAKJAJ010000005">
    <property type="protein sequence ID" value="ECS2637498.1"/>
    <property type="molecule type" value="Genomic_DNA"/>
</dbReference>
<keyword evidence="1" id="KW-0175">Coiled coil</keyword>
<evidence type="ECO:0000313" key="6">
    <source>
        <dbReference type="EMBL" id="TRG49838.1"/>
    </source>
</evidence>
<dbReference type="Pfam" id="PF13935">
    <property type="entry name" value="Ead_Ea22"/>
    <property type="match status" value="1"/>
</dbReference>
<name>A0A4Z9PPH4_SALAN</name>
<comment type="caution">
    <text evidence="6">The sequence shown here is derived from an EMBL/GenBank/DDBJ whole genome shotgun (WGS) entry which is preliminary data.</text>
</comment>
<evidence type="ECO:0000313" key="4">
    <source>
        <dbReference type="EMBL" id="ECU4737612.1"/>
    </source>
</evidence>
<dbReference type="RefSeq" id="WP_071891448.1">
    <property type="nucleotide sequence ID" value="NZ_VCUW02000006.1"/>
</dbReference>
<sequence length="208" mass="23048">MSNIDKQALRERYSLQPVPKCHICDAVMTIARASAGAVVYACSGCTYDDNGAHYAPGRSLGDDHYSASRVTIFESGDSDVLELLDELEAAENNLLDSECHVAELEESLRDKQALLEALDNALCELLPGTQYMDPPDGGSVTPLEQVRRMVADYLERISNLESRKVCVPRISNDEFWLNFNNRIVFREETYRSAVIKAIEDAGIGVKGE</sequence>
<reference evidence="5" key="2">
    <citation type="submission" date="2018-09" db="EMBL/GenBank/DDBJ databases">
        <authorList>
            <consortium name="GenomeTrakr network: Whole genome sequencing for foodborne pathogen traceback"/>
        </authorList>
    </citation>
    <scope>NUCLEOTIDE SEQUENCE</scope>
    <source>
        <strain evidence="5">FSIS21822075</strain>
        <strain evidence="4">HIY0183</strain>
    </source>
</reference>
<gene>
    <name evidence="2" type="ORF">AZF31_09075</name>
    <name evidence="5" type="ORF">D3T63_19990</name>
    <name evidence="3" type="ORF">D4T67_21850</name>
    <name evidence="4" type="ORF">EVA07_21905</name>
    <name evidence="6" type="ORF">FG704_011960</name>
</gene>
<dbReference type="InterPro" id="IPR025153">
    <property type="entry name" value="Ead_Ea22"/>
</dbReference>
<evidence type="ECO:0000313" key="2">
    <source>
        <dbReference type="EMBL" id="ECS2637498.1"/>
    </source>
</evidence>
<evidence type="ECO:0000313" key="5">
    <source>
        <dbReference type="EMBL" id="ECV0340776.1"/>
    </source>
</evidence>
<dbReference type="EMBL" id="VCUW02000006">
    <property type="protein sequence ID" value="TRG49838.1"/>
    <property type="molecule type" value="Genomic_DNA"/>
</dbReference>
<reference evidence="6 7" key="3">
    <citation type="journal article" date="2019" name="Appl. Environ. Microbiol.">
        <title>Clinically Unreported Salmonellosis Outbreak Detected via Comparative Genomic Analysis of Municipal Wastewater Salmonella Isolates.</title>
        <authorList>
            <person name="Diemert S."/>
            <person name="Yan T."/>
        </authorList>
    </citation>
    <scope>NUCLEOTIDE SEQUENCE [LARGE SCALE GENOMIC DNA]</scope>
    <source>
        <strain evidence="6 7">HIY0183</strain>
    </source>
</reference>
<protein>
    <submittedName>
        <fullName evidence="6">Ead/Ea22-like family protein</fullName>
    </submittedName>
</protein>
<dbReference type="EMBL" id="AAKMPV010000053">
    <property type="protein sequence ID" value="ECT3926556.1"/>
    <property type="molecule type" value="Genomic_DNA"/>
</dbReference>
<proteinExistence type="predicted"/>
<dbReference type="EMBL" id="AAKQAO010000032">
    <property type="protein sequence ID" value="ECU4737612.1"/>
    <property type="molecule type" value="Genomic_DNA"/>
</dbReference>
<dbReference type="EMBL" id="AAKSYA010000037">
    <property type="protein sequence ID" value="ECV0340776.1"/>
    <property type="molecule type" value="Genomic_DNA"/>
</dbReference>
<reference evidence="2" key="1">
    <citation type="submission" date="2018-07" db="EMBL/GenBank/DDBJ databases">
        <authorList>
            <consortium name="NARMS: The National Antimicrobial Resistance Monitoring System"/>
        </authorList>
    </citation>
    <scope>NUCLEOTIDE SEQUENCE</scope>
    <source>
        <strain evidence="3">FSIS11813894</strain>
        <strain evidence="2">FSIS1605746</strain>
    </source>
</reference>